<evidence type="ECO:0000313" key="9">
    <source>
        <dbReference type="EMBL" id="ANU75615.1"/>
    </source>
</evidence>
<dbReference type="InterPro" id="IPR006104">
    <property type="entry name" value="Glyco_hydro_2_N"/>
</dbReference>
<proteinExistence type="inferred from homology"/>
<comment type="similarity">
    <text evidence="1">Belongs to the glycosyl hydrolase 2 family.</text>
</comment>
<keyword evidence="3" id="KW-0326">Glycosidase</keyword>
<evidence type="ECO:0000259" key="8">
    <source>
        <dbReference type="Pfam" id="PF18565"/>
    </source>
</evidence>
<dbReference type="InterPro" id="IPR017853">
    <property type="entry name" value="GH"/>
</dbReference>
<dbReference type="Pfam" id="PF18565">
    <property type="entry name" value="Glyco_hydro2_C5"/>
    <property type="match status" value="1"/>
</dbReference>
<feature type="domain" description="DUF4982" evidence="7">
    <location>
        <begin position="673"/>
        <end position="731"/>
    </location>
</feature>
<evidence type="ECO:0000259" key="5">
    <source>
        <dbReference type="Pfam" id="PF02836"/>
    </source>
</evidence>
<dbReference type="InterPro" id="IPR006102">
    <property type="entry name" value="Ig-like_GH2"/>
</dbReference>
<dbReference type="Pfam" id="PF00703">
    <property type="entry name" value="Glyco_hydro_2"/>
    <property type="match status" value="1"/>
</dbReference>
<dbReference type="GO" id="GO:0005975">
    <property type="term" value="P:carbohydrate metabolic process"/>
    <property type="evidence" value="ECO:0007669"/>
    <property type="project" value="InterPro"/>
</dbReference>
<dbReference type="EMBL" id="CP015405">
    <property type="protein sequence ID" value="ANU75615.1"/>
    <property type="molecule type" value="Genomic_DNA"/>
</dbReference>
<dbReference type="KEGG" id="byl:A4V09_07455"/>
<evidence type="ECO:0000313" key="10">
    <source>
        <dbReference type="Proteomes" id="UP000092574"/>
    </source>
</evidence>
<evidence type="ECO:0000259" key="7">
    <source>
        <dbReference type="Pfam" id="PF16355"/>
    </source>
</evidence>
<dbReference type="SUPFAM" id="SSF49303">
    <property type="entry name" value="beta-Galactosidase/glucuronidase domain"/>
    <property type="match status" value="1"/>
</dbReference>
<dbReference type="InterPro" id="IPR008979">
    <property type="entry name" value="Galactose-bd-like_sf"/>
</dbReference>
<dbReference type="InterPro" id="IPR032311">
    <property type="entry name" value="DUF4982"/>
</dbReference>
<dbReference type="SUPFAM" id="SSF51445">
    <property type="entry name" value="(Trans)glycosidases"/>
    <property type="match status" value="1"/>
</dbReference>
<dbReference type="Pfam" id="PF02837">
    <property type="entry name" value="Glyco_hydro_2_N"/>
    <property type="match status" value="1"/>
</dbReference>
<accession>A0A1C7I7N2</accession>
<dbReference type="AlphaFoldDB" id="A0A1C7I7N2"/>
<gene>
    <name evidence="9" type="ORF">A4V09_07455</name>
</gene>
<dbReference type="SUPFAM" id="SSF49785">
    <property type="entry name" value="Galactose-binding domain-like"/>
    <property type="match status" value="1"/>
</dbReference>
<dbReference type="InterPro" id="IPR040605">
    <property type="entry name" value="Glyco_hydro2_dom5"/>
</dbReference>
<feature type="domain" description="Glycoside hydrolase family 2 immunoglobulin-like beta-sandwich" evidence="4">
    <location>
        <begin position="203"/>
        <end position="300"/>
    </location>
</feature>
<evidence type="ECO:0000259" key="4">
    <source>
        <dbReference type="Pfam" id="PF00703"/>
    </source>
</evidence>
<dbReference type="Pfam" id="PF16355">
    <property type="entry name" value="DUF4982"/>
    <property type="match status" value="1"/>
</dbReference>
<dbReference type="PANTHER" id="PTHR42732">
    <property type="entry name" value="BETA-GALACTOSIDASE"/>
    <property type="match status" value="1"/>
</dbReference>
<dbReference type="GO" id="GO:0004553">
    <property type="term" value="F:hydrolase activity, hydrolyzing O-glycosyl compounds"/>
    <property type="evidence" value="ECO:0007669"/>
    <property type="project" value="InterPro"/>
</dbReference>
<evidence type="ECO:0000259" key="6">
    <source>
        <dbReference type="Pfam" id="PF02837"/>
    </source>
</evidence>
<dbReference type="InterPro" id="IPR006103">
    <property type="entry name" value="Glyco_hydro_2_cat"/>
</dbReference>
<dbReference type="PRINTS" id="PR00132">
    <property type="entry name" value="GLHYDRLASE2"/>
</dbReference>
<dbReference type="Gene3D" id="2.60.120.260">
    <property type="entry name" value="Galactose-binding domain-like"/>
    <property type="match status" value="1"/>
</dbReference>
<dbReference type="Proteomes" id="UP000092574">
    <property type="component" value="Chromosome"/>
</dbReference>
<dbReference type="Pfam" id="PF02836">
    <property type="entry name" value="Glyco_hydro_2_C"/>
    <property type="match status" value="1"/>
</dbReference>
<dbReference type="Gene3D" id="2.60.40.10">
    <property type="entry name" value="Immunoglobulins"/>
    <property type="match status" value="3"/>
</dbReference>
<dbReference type="InterPro" id="IPR036156">
    <property type="entry name" value="Beta-gal/glucu_dom_sf"/>
</dbReference>
<protein>
    <submittedName>
        <fullName evidence="9">Glycoside hydrolase family 2</fullName>
    </submittedName>
</protein>
<organism evidence="9 10">
    <name type="scientific">Blautia pseudococcoides</name>
    <dbReference type="NCBI Taxonomy" id="1796616"/>
    <lineage>
        <taxon>Bacteria</taxon>
        <taxon>Bacillati</taxon>
        <taxon>Bacillota</taxon>
        <taxon>Clostridia</taxon>
        <taxon>Lachnospirales</taxon>
        <taxon>Lachnospiraceae</taxon>
        <taxon>Blautia</taxon>
    </lineage>
</organism>
<sequence length="851" mass="95504">MKESNQKRIKESFSRKSYKQYKRRFSIRNGGLFMKKELYNSGWEFSLGSESFAGLNLGGYRNAEKKTVQLPHDFVIAKDVSENAAGGRDSGFYEGDIGYYENTIWMPDKLPGSVMLNFDGVYRNCEIKVNGIPAGEHKYGYTSFIVDITRFLKSGENNVSVMVDTLPDPSARWYTGGGIYRDVHIFTGAARHIAPNGICVNTVDLSEHAAAVEVEVKLEGKTDSITKEEIIFTLSDNTGSVVVNKKCKVNSLTPDVVKTVFSVEEAKLWSLENPNLYELKVELINHDMVTDTDSITTGIRIISLDNKNGLCLNGKNIKLRGGCVHHDNGILGAVSVYDIEARKISKLKAAGYNAIRSAHNPPSSALLEACDRLGMLVLDEAFDMWKIAKGTYDYHRDFNAYWKKDIQSMVIRDRNHPSVFMWSIGNEIPDLANESGLDTMKALVDAVREIDNTRTVIVAGTGLERWNQDDLDAAMEKYGKRDHTVSEMSCEMESMFPSDVDSDITKTIAEYTGVIDTHYCYFRNDALIKNYPDAVIMGSESYAETTDLAIESMDEHPQVIGDFVWTCWDHMGEAGLGRCIHVSKDEEIRYNNFFYKMEVMIKTPYPYRTSNCGDFDLNGNATVQSMFRQVVWGDKGTYIAVQPPKIHDMYEVRILGFSWPEEKMHWNFREDEGKLVKVTVYSGADQVELFLNGKSYGKKPAGKIARYQALFETEYEPGTIEAVSYTNGVEVSRKCIETTGNVTRIKTFPETLTADSNINSLICVPIELQDENGRRVVDAEIKVSAEVTGEGILAGFGSAVPYTDENYTKGCFTSYEGRLMAIIRSTGNPGEVKLRIKSDHLPDENVSMNFN</sequence>
<keyword evidence="2 9" id="KW-0378">Hydrolase</keyword>
<dbReference type="InterPro" id="IPR013783">
    <property type="entry name" value="Ig-like_fold"/>
</dbReference>
<dbReference type="PANTHER" id="PTHR42732:SF1">
    <property type="entry name" value="BETA-MANNOSIDASE"/>
    <property type="match status" value="1"/>
</dbReference>
<evidence type="ECO:0000256" key="1">
    <source>
        <dbReference type="ARBA" id="ARBA00007401"/>
    </source>
</evidence>
<dbReference type="InterPro" id="IPR023232">
    <property type="entry name" value="Glyco_hydro_2_AS"/>
</dbReference>
<dbReference type="Gene3D" id="3.20.20.80">
    <property type="entry name" value="Glycosidases"/>
    <property type="match status" value="1"/>
</dbReference>
<evidence type="ECO:0000256" key="2">
    <source>
        <dbReference type="ARBA" id="ARBA00022801"/>
    </source>
</evidence>
<dbReference type="InterPro" id="IPR051913">
    <property type="entry name" value="GH2_Domain-Containing"/>
</dbReference>
<feature type="domain" description="Glycoside hydrolase family 2 catalytic" evidence="5">
    <location>
        <begin position="308"/>
        <end position="498"/>
    </location>
</feature>
<feature type="domain" description="Glycosyl hydrolases family 2 sugar binding" evidence="6">
    <location>
        <begin position="98"/>
        <end position="187"/>
    </location>
</feature>
<dbReference type="STRING" id="1796616.A4V09_07455"/>
<evidence type="ECO:0000256" key="3">
    <source>
        <dbReference type="ARBA" id="ARBA00023295"/>
    </source>
</evidence>
<dbReference type="PROSITE" id="PS00608">
    <property type="entry name" value="GLYCOSYL_HYDROL_F2_2"/>
    <property type="match status" value="1"/>
</dbReference>
<keyword evidence="10" id="KW-1185">Reference proteome</keyword>
<reference evidence="9" key="1">
    <citation type="submission" date="2017-04" db="EMBL/GenBank/DDBJ databases">
        <title>Complete Genome Sequences of Twelve Strains of a Stable Defined Moderately Diverse Mouse Microbiota 2 (sDMDMm2).</title>
        <authorList>
            <person name="Uchimura Y."/>
            <person name="Wyss M."/>
            <person name="Brugiroux S."/>
            <person name="Limenitakis J.P."/>
            <person name="Stecher B."/>
            <person name="McCoy K.D."/>
            <person name="Macpherson A.J."/>
        </authorList>
    </citation>
    <scope>NUCLEOTIDE SEQUENCE</scope>
    <source>
        <strain evidence="9">YL58</strain>
    </source>
</reference>
<feature type="domain" description="Glycoside hydrolase family 2" evidence="8">
    <location>
        <begin position="753"/>
        <end position="846"/>
    </location>
</feature>
<dbReference type="OrthoDB" id="9762066at2"/>
<dbReference type="RefSeq" id="WP_065541806.1">
    <property type="nucleotide sequence ID" value="NZ_CP015405.2"/>
</dbReference>
<dbReference type="InterPro" id="IPR006101">
    <property type="entry name" value="Glyco_hydro_2"/>
</dbReference>
<name>A0A1C7I7N2_9FIRM</name>